<accession>A0A3B1BGB0</accession>
<evidence type="ECO:0000256" key="3">
    <source>
        <dbReference type="SAM" id="MobiDB-lite"/>
    </source>
</evidence>
<reference evidence="5" key="1">
    <citation type="submission" date="2018-06" db="EMBL/GenBank/DDBJ databases">
        <authorList>
            <person name="Zhirakovskaya E."/>
        </authorList>
    </citation>
    <scope>NUCLEOTIDE SEQUENCE</scope>
</reference>
<sequence length="387" mass="43791">MTNSTFSKTGLGKKQKSATQGEALTREQQYEYISGQHGGYWRHGFIDHAYLYNLYYPPEPFFEQLTDQIHELVLNYPVAQDVLAELVGDLIDQPAEWIVVGNGAAELIKIVSSNIERKLIVPVPSFNEYANAAPAGHVVEFALDPPSFQLDVDKFAAEVIRCKADLAVVVSPNNPTSLLVPKSDLIRLLEKLEDHDCMLIIDESFIDFARDRDQETLEGKIDRYPNLAIFKSMSKAYGICGLRIGYMLTANAEFAAKVRQGLHIWNLNGFAETFLHLAPQYRQDFTASCDQVRADRDLFFQGLSAIPGMTVLQPDANYIFCRLPDDAPSGPQVTRRLFIEHNIYIKHCQGKTMPESDRYIRIASRTQDENLKMAKALYDVITQEPKY</sequence>
<keyword evidence="5" id="KW-0032">Aminotransferase</keyword>
<protein>
    <submittedName>
        <fullName evidence="5">Aminotransferase</fullName>
    </submittedName>
</protein>
<dbReference type="SUPFAM" id="SSF53383">
    <property type="entry name" value="PLP-dependent transferases"/>
    <property type="match status" value="1"/>
</dbReference>
<feature type="region of interest" description="Disordered" evidence="3">
    <location>
        <begin position="1"/>
        <end position="22"/>
    </location>
</feature>
<dbReference type="InterPro" id="IPR004839">
    <property type="entry name" value="Aminotransferase_I/II_large"/>
</dbReference>
<dbReference type="InterPro" id="IPR004838">
    <property type="entry name" value="NHTrfase_class1_PyrdxlP-BS"/>
</dbReference>
<dbReference type="CDD" id="cd00609">
    <property type="entry name" value="AAT_like"/>
    <property type="match status" value="1"/>
</dbReference>
<feature type="domain" description="Aminotransferase class I/classII large" evidence="4">
    <location>
        <begin position="82"/>
        <end position="375"/>
    </location>
</feature>
<comment type="cofactor">
    <cofactor evidence="1">
        <name>pyridoxal 5'-phosphate</name>
        <dbReference type="ChEBI" id="CHEBI:597326"/>
    </cofactor>
</comment>
<proteinExistence type="predicted"/>
<dbReference type="Pfam" id="PF00155">
    <property type="entry name" value="Aminotran_1_2"/>
    <property type="match status" value="1"/>
</dbReference>
<evidence type="ECO:0000256" key="1">
    <source>
        <dbReference type="ARBA" id="ARBA00001933"/>
    </source>
</evidence>
<dbReference type="AlphaFoldDB" id="A0A3B1BGB0"/>
<dbReference type="InterPro" id="IPR015422">
    <property type="entry name" value="PyrdxlP-dep_Trfase_small"/>
</dbReference>
<dbReference type="Gene3D" id="3.40.640.10">
    <property type="entry name" value="Type I PLP-dependent aspartate aminotransferase-like (Major domain)"/>
    <property type="match status" value="1"/>
</dbReference>
<evidence type="ECO:0000313" key="5">
    <source>
        <dbReference type="EMBL" id="VAX09480.1"/>
    </source>
</evidence>
<dbReference type="PROSITE" id="PS00105">
    <property type="entry name" value="AA_TRANSFER_CLASS_1"/>
    <property type="match status" value="1"/>
</dbReference>
<dbReference type="InterPro" id="IPR015424">
    <property type="entry name" value="PyrdxlP-dep_Trfase"/>
</dbReference>
<keyword evidence="5" id="KW-0808">Transferase</keyword>
<dbReference type="PANTHER" id="PTHR42885">
    <property type="entry name" value="HISTIDINOL-PHOSPHATE AMINOTRANSFERASE-RELATED"/>
    <property type="match status" value="1"/>
</dbReference>
<gene>
    <name evidence="5" type="ORF">MNBD_GAMMA26-283</name>
</gene>
<evidence type="ECO:0000256" key="2">
    <source>
        <dbReference type="ARBA" id="ARBA00022898"/>
    </source>
</evidence>
<organism evidence="5">
    <name type="scientific">hydrothermal vent metagenome</name>
    <dbReference type="NCBI Taxonomy" id="652676"/>
    <lineage>
        <taxon>unclassified sequences</taxon>
        <taxon>metagenomes</taxon>
        <taxon>ecological metagenomes</taxon>
    </lineage>
</organism>
<name>A0A3B1BGB0_9ZZZZ</name>
<dbReference type="GO" id="GO:0030170">
    <property type="term" value="F:pyridoxal phosphate binding"/>
    <property type="evidence" value="ECO:0007669"/>
    <property type="project" value="InterPro"/>
</dbReference>
<dbReference type="Gene3D" id="3.90.1150.10">
    <property type="entry name" value="Aspartate Aminotransferase, domain 1"/>
    <property type="match status" value="1"/>
</dbReference>
<dbReference type="PANTHER" id="PTHR42885:SF1">
    <property type="entry name" value="THREONINE-PHOSPHATE DECARBOXYLASE"/>
    <property type="match status" value="1"/>
</dbReference>
<evidence type="ECO:0000259" key="4">
    <source>
        <dbReference type="Pfam" id="PF00155"/>
    </source>
</evidence>
<dbReference type="GO" id="GO:0008483">
    <property type="term" value="F:transaminase activity"/>
    <property type="evidence" value="ECO:0007669"/>
    <property type="project" value="UniProtKB-KW"/>
</dbReference>
<dbReference type="InterPro" id="IPR015421">
    <property type="entry name" value="PyrdxlP-dep_Trfase_major"/>
</dbReference>
<dbReference type="EMBL" id="UOFX01000053">
    <property type="protein sequence ID" value="VAX09480.1"/>
    <property type="molecule type" value="Genomic_DNA"/>
</dbReference>
<keyword evidence="2" id="KW-0663">Pyridoxal phosphate</keyword>